<sequence length="150" mass="16392">MTRPGPTEQGQRLERNPKLRLTPILLGFHLSLCCMGASPRSLWWSHAKGLQKGLGSGDQSNKVCVGERCTDAWGQPEAGRVMCRTGVQGDGRLCSLHVTADEEYISRLVHKIRATVARAPGEVRLQRSPRKPAAASVFVPERKSTALLHG</sequence>
<comment type="caution">
    <text evidence="1">The sequence shown here is derived from an EMBL/GenBank/DDBJ whole genome shotgun (WGS) entry which is preliminary data.</text>
</comment>
<proteinExistence type="predicted"/>
<organism evidence="1 2">
    <name type="scientific">Portunus trituberculatus</name>
    <name type="common">Swimming crab</name>
    <name type="synonym">Neptunus trituberculatus</name>
    <dbReference type="NCBI Taxonomy" id="210409"/>
    <lineage>
        <taxon>Eukaryota</taxon>
        <taxon>Metazoa</taxon>
        <taxon>Ecdysozoa</taxon>
        <taxon>Arthropoda</taxon>
        <taxon>Crustacea</taxon>
        <taxon>Multicrustacea</taxon>
        <taxon>Malacostraca</taxon>
        <taxon>Eumalacostraca</taxon>
        <taxon>Eucarida</taxon>
        <taxon>Decapoda</taxon>
        <taxon>Pleocyemata</taxon>
        <taxon>Brachyura</taxon>
        <taxon>Eubrachyura</taxon>
        <taxon>Portunoidea</taxon>
        <taxon>Portunidae</taxon>
        <taxon>Portuninae</taxon>
        <taxon>Portunus</taxon>
    </lineage>
</organism>
<evidence type="ECO:0000313" key="2">
    <source>
        <dbReference type="Proteomes" id="UP000324222"/>
    </source>
</evidence>
<name>A0A5B7HWC6_PORTR</name>
<dbReference type="Proteomes" id="UP000324222">
    <property type="component" value="Unassembled WGS sequence"/>
</dbReference>
<keyword evidence="2" id="KW-1185">Reference proteome</keyword>
<dbReference type="EMBL" id="VSRR010035866">
    <property type="protein sequence ID" value="MPC72998.1"/>
    <property type="molecule type" value="Genomic_DNA"/>
</dbReference>
<gene>
    <name evidence="1" type="ORF">E2C01_067314</name>
</gene>
<evidence type="ECO:0000313" key="1">
    <source>
        <dbReference type="EMBL" id="MPC72998.1"/>
    </source>
</evidence>
<accession>A0A5B7HWC6</accession>
<dbReference type="AlphaFoldDB" id="A0A5B7HWC6"/>
<protein>
    <submittedName>
        <fullName evidence="1">Uncharacterized protein</fullName>
    </submittedName>
</protein>
<reference evidence="1 2" key="1">
    <citation type="submission" date="2019-05" db="EMBL/GenBank/DDBJ databases">
        <title>Another draft genome of Portunus trituberculatus and its Hox gene families provides insights of decapod evolution.</title>
        <authorList>
            <person name="Jeong J.-H."/>
            <person name="Song I."/>
            <person name="Kim S."/>
            <person name="Choi T."/>
            <person name="Kim D."/>
            <person name="Ryu S."/>
            <person name="Kim W."/>
        </authorList>
    </citation>
    <scope>NUCLEOTIDE SEQUENCE [LARGE SCALE GENOMIC DNA]</scope>
    <source>
        <tissue evidence="1">Muscle</tissue>
    </source>
</reference>